<feature type="signal peptide" evidence="2">
    <location>
        <begin position="1"/>
        <end position="20"/>
    </location>
</feature>
<accession>A0A3P3W616</accession>
<evidence type="ECO:0000313" key="3">
    <source>
        <dbReference type="EMBL" id="RRJ90562.1"/>
    </source>
</evidence>
<dbReference type="AlphaFoldDB" id="A0A3P3W616"/>
<feature type="region of interest" description="Disordered" evidence="1">
    <location>
        <begin position="66"/>
        <end position="99"/>
    </location>
</feature>
<dbReference type="Proteomes" id="UP000275719">
    <property type="component" value="Unassembled WGS sequence"/>
</dbReference>
<reference evidence="3 4" key="1">
    <citation type="submission" date="2018-11" db="EMBL/GenBank/DDBJ databases">
        <title>Flavobacterium sp. nov., YIM 102701-2 draft genome.</title>
        <authorList>
            <person name="Li G."/>
            <person name="Jiang Y."/>
        </authorList>
    </citation>
    <scope>NUCLEOTIDE SEQUENCE [LARGE SCALE GENOMIC DNA]</scope>
    <source>
        <strain evidence="3 4">YIM 102701-2</strain>
    </source>
</reference>
<comment type="caution">
    <text evidence="3">The sequence shown here is derived from an EMBL/GenBank/DDBJ whole genome shotgun (WGS) entry which is preliminary data.</text>
</comment>
<evidence type="ECO:0000256" key="1">
    <source>
        <dbReference type="SAM" id="MobiDB-lite"/>
    </source>
</evidence>
<keyword evidence="2" id="KW-0732">Signal</keyword>
<protein>
    <submittedName>
        <fullName evidence="3">Uncharacterized protein</fullName>
    </submittedName>
</protein>
<dbReference type="EMBL" id="RQVQ01000016">
    <property type="protein sequence ID" value="RRJ90562.1"/>
    <property type="molecule type" value="Genomic_DNA"/>
</dbReference>
<proteinExistence type="predicted"/>
<keyword evidence="4" id="KW-1185">Reference proteome</keyword>
<dbReference type="RefSeq" id="WP_125018971.1">
    <property type="nucleotide sequence ID" value="NZ_RQVQ01000016.1"/>
</dbReference>
<evidence type="ECO:0000256" key="2">
    <source>
        <dbReference type="SAM" id="SignalP"/>
    </source>
</evidence>
<name>A0A3P3W616_9FLAO</name>
<sequence length="99" mass="10660">MKKMLFSVIAMVAFTVSTNAANEVVESVEFSREEDCSKIWLLSYTLNRSEGKSIEDSRAEADNAKKNCIDGSGVNGPVTGEDKGSKTTTGPKAKVISPR</sequence>
<gene>
    <name evidence="3" type="ORF">EG240_08525</name>
</gene>
<evidence type="ECO:0000313" key="4">
    <source>
        <dbReference type="Proteomes" id="UP000275719"/>
    </source>
</evidence>
<feature type="chain" id="PRO_5018130773" evidence="2">
    <location>
        <begin position="21"/>
        <end position="99"/>
    </location>
</feature>
<organism evidence="3 4">
    <name type="scientific">Paenimyroides tangerinum</name>
    <dbReference type="NCBI Taxonomy" id="2488728"/>
    <lineage>
        <taxon>Bacteria</taxon>
        <taxon>Pseudomonadati</taxon>
        <taxon>Bacteroidota</taxon>
        <taxon>Flavobacteriia</taxon>
        <taxon>Flavobacteriales</taxon>
        <taxon>Flavobacteriaceae</taxon>
        <taxon>Paenimyroides</taxon>
    </lineage>
</organism>